<keyword evidence="5" id="KW-1185">Reference proteome</keyword>
<dbReference type="STRING" id="74557.A0A1V9ZZM5"/>
<dbReference type="Proteomes" id="UP000243217">
    <property type="component" value="Unassembled WGS sequence"/>
</dbReference>
<dbReference type="Pfam" id="PF13359">
    <property type="entry name" value="DDE_Tnp_4"/>
    <property type="match status" value="1"/>
</dbReference>
<evidence type="ECO:0000256" key="1">
    <source>
        <dbReference type="ARBA" id="ARBA00001968"/>
    </source>
</evidence>
<name>A0A1V9ZZM5_9STRA</name>
<evidence type="ECO:0000256" key="2">
    <source>
        <dbReference type="ARBA" id="ARBA00022723"/>
    </source>
</evidence>
<gene>
    <name evidence="4" type="ORF">THRCLA_21158</name>
</gene>
<organism evidence="4 5">
    <name type="scientific">Thraustotheca clavata</name>
    <dbReference type="NCBI Taxonomy" id="74557"/>
    <lineage>
        <taxon>Eukaryota</taxon>
        <taxon>Sar</taxon>
        <taxon>Stramenopiles</taxon>
        <taxon>Oomycota</taxon>
        <taxon>Saprolegniomycetes</taxon>
        <taxon>Saprolegniales</taxon>
        <taxon>Achlyaceae</taxon>
        <taxon>Thraustotheca</taxon>
    </lineage>
</organism>
<dbReference type="AlphaFoldDB" id="A0A1V9ZZM5"/>
<evidence type="ECO:0000313" key="5">
    <source>
        <dbReference type="Proteomes" id="UP000243217"/>
    </source>
</evidence>
<evidence type="ECO:0000259" key="3">
    <source>
        <dbReference type="Pfam" id="PF13359"/>
    </source>
</evidence>
<sequence>MRGSNRSFEKKVAVFLYFLATEGGYREFPAYLSLGVSTSSHILTNILVAKSIPTTPAEWQEIAREFQKQGIAFIAEAVDGTLVEINHPKDNAGFYNRNGDPSLNIQVVVGYVGRILSVDIRAGSYSDRKIWRASTFGRNIRSWVPWGYFVIGDAG</sequence>
<dbReference type="InterPro" id="IPR027806">
    <property type="entry name" value="HARBI1_dom"/>
</dbReference>
<dbReference type="GO" id="GO:0046872">
    <property type="term" value="F:metal ion binding"/>
    <property type="evidence" value="ECO:0007669"/>
    <property type="project" value="UniProtKB-KW"/>
</dbReference>
<evidence type="ECO:0000313" key="4">
    <source>
        <dbReference type="EMBL" id="OQS03464.1"/>
    </source>
</evidence>
<dbReference type="EMBL" id="JNBS01000885">
    <property type="protein sequence ID" value="OQS03464.1"/>
    <property type="molecule type" value="Genomic_DNA"/>
</dbReference>
<comment type="cofactor">
    <cofactor evidence="1">
        <name>a divalent metal cation</name>
        <dbReference type="ChEBI" id="CHEBI:60240"/>
    </cofactor>
</comment>
<comment type="caution">
    <text evidence="4">The sequence shown here is derived from an EMBL/GenBank/DDBJ whole genome shotgun (WGS) entry which is preliminary data.</text>
</comment>
<feature type="domain" description="DDE Tnp4" evidence="3">
    <location>
        <begin position="78"/>
        <end position="155"/>
    </location>
</feature>
<protein>
    <recommendedName>
        <fullName evidence="3">DDE Tnp4 domain-containing protein</fullName>
    </recommendedName>
</protein>
<keyword evidence="2" id="KW-0479">Metal-binding</keyword>
<dbReference type="OrthoDB" id="124867at2759"/>
<reference evidence="4 5" key="1">
    <citation type="journal article" date="2014" name="Genome Biol. Evol.">
        <title>The secreted proteins of Achlya hypogyna and Thraustotheca clavata identify the ancestral oomycete secretome and reveal gene acquisitions by horizontal gene transfer.</title>
        <authorList>
            <person name="Misner I."/>
            <person name="Blouin N."/>
            <person name="Leonard G."/>
            <person name="Richards T.A."/>
            <person name="Lane C.E."/>
        </authorList>
    </citation>
    <scope>NUCLEOTIDE SEQUENCE [LARGE SCALE GENOMIC DNA]</scope>
    <source>
        <strain evidence="4 5">ATCC 34112</strain>
    </source>
</reference>
<accession>A0A1V9ZZM5</accession>
<proteinExistence type="predicted"/>